<evidence type="ECO:0000256" key="3">
    <source>
        <dbReference type="ARBA" id="ARBA00023004"/>
    </source>
</evidence>
<gene>
    <name evidence="6" type="ORF">FDK22_09060</name>
</gene>
<organism evidence="6 7">
    <name type="scientific">Arcobacter arenosus</name>
    <dbReference type="NCBI Taxonomy" id="2576037"/>
    <lineage>
        <taxon>Bacteria</taxon>
        <taxon>Pseudomonadati</taxon>
        <taxon>Campylobacterota</taxon>
        <taxon>Epsilonproteobacteria</taxon>
        <taxon>Campylobacterales</taxon>
        <taxon>Arcobacteraceae</taxon>
        <taxon>Arcobacter</taxon>
    </lineage>
</organism>
<dbReference type="RefSeq" id="WP_138152594.1">
    <property type="nucleotide sequence ID" value="NZ_VANU01000003.1"/>
</dbReference>
<comment type="caution">
    <text evidence="6">The sequence shown here is derived from an EMBL/GenBank/DDBJ whole genome shotgun (WGS) entry which is preliminary data.</text>
</comment>
<feature type="domain" description="Cytochrome c" evidence="5">
    <location>
        <begin position="322"/>
        <end position="399"/>
    </location>
</feature>
<dbReference type="PANTHER" id="PTHR35008:SF8">
    <property type="entry name" value="ALCOHOL DEHYDROGENASE CYTOCHROME C SUBUNIT"/>
    <property type="match status" value="1"/>
</dbReference>
<dbReference type="Gene3D" id="1.10.760.10">
    <property type="entry name" value="Cytochrome c-like domain"/>
    <property type="match status" value="2"/>
</dbReference>
<dbReference type="GO" id="GO:0009055">
    <property type="term" value="F:electron transfer activity"/>
    <property type="evidence" value="ECO:0007669"/>
    <property type="project" value="InterPro"/>
</dbReference>
<dbReference type="OrthoDB" id="9811281at2"/>
<keyword evidence="7" id="KW-1185">Reference proteome</keyword>
<dbReference type="InterPro" id="IPR051459">
    <property type="entry name" value="Cytochrome_c-type_DH"/>
</dbReference>
<keyword evidence="1 4" id="KW-0349">Heme</keyword>
<accession>A0A5R8Y162</accession>
<feature type="domain" description="Cytochrome c" evidence="5">
    <location>
        <begin position="113"/>
        <end position="214"/>
    </location>
</feature>
<dbReference type="Proteomes" id="UP000308901">
    <property type="component" value="Unassembled WGS sequence"/>
</dbReference>
<dbReference type="GO" id="GO:0046872">
    <property type="term" value="F:metal ion binding"/>
    <property type="evidence" value="ECO:0007669"/>
    <property type="project" value="UniProtKB-KW"/>
</dbReference>
<proteinExistence type="predicted"/>
<dbReference type="AlphaFoldDB" id="A0A5R8Y162"/>
<dbReference type="SUPFAM" id="SSF46626">
    <property type="entry name" value="Cytochrome c"/>
    <property type="match status" value="2"/>
</dbReference>
<dbReference type="InterPro" id="IPR036909">
    <property type="entry name" value="Cyt_c-like_dom_sf"/>
</dbReference>
<evidence type="ECO:0000313" key="6">
    <source>
        <dbReference type="EMBL" id="TLP38599.1"/>
    </source>
</evidence>
<evidence type="ECO:0000256" key="1">
    <source>
        <dbReference type="ARBA" id="ARBA00022617"/>
    </source>
</evidence>
<protein>
    <submittedName>
        <fullName evidence="6">MFS transporter</fullName>
    </submittedName>
</protein>
<reference evidence="6 7" key="1">
    <citation type="submission" date="2019-05" db="EMBL/GenBank/DDBJ databases">
        <title>Arcobacter sp. nov., isolated from sea sediment.</title>
        <authorList>
            <person name="Kim W."/>
        </authorList>
    </citation>
    <scope>NUCLEOTIDE SEQUENCE [LARGE SCALE GENOMIC DNA]</scope>
    <source>
        <strain evidence="6 7">CAU 1517</strain>
    </source>
</reference>
<keyword evidence="2 4" id="KW-0479">Metal-binding</keyword>
<sequence length="399" mass="44330">MFKLEQYKTLVASLITTTALITVSHAKESESTAYNGLWNAKKDISGGVYYPIKDGQTGPYKVNPQVYKNSDVSKGEDGIKVSFNHGRVPTKNEYDAWNKDINGLNEGLPDGYGYVDEGEILYEQQCIMCHGDFGSGGGGYPALSAGKAKEMKKTLKNNRWLNPTAEGPSRVFGSYWPVASTLFWYIRDAMPHTKSKTLTNDETYSLVAYMLYINGMKVNGEIVNETFKLDKEKFKKIYMPNRYGFIPDIDGPNGIENVRAFYEVPSNYSAKRLAKGEKPCMSNCQQTKNIVRLEEGGGITDFEPPISVVRDLPVVVKDEAHKVSFDAKAAYEANCTMCHNTGVAPKAGDKTAWSTYLTKGMDKVYKNALEGTNMGMPAKGGSSLSDEEFKQVIDYMLKF</sequence>
<dbReference type="InterPro" id="IPR009056">
    <property type="entry name" value="Cyt_c-like_dom"/>
</dbReference>
<evidence type="ECO:0000313" key="7">
    <source>
        <dbReference type="Proteomes" id="UP000308901"/>
    </source>
</evidence>
<evidence type="ECO:0000259" key="5">
    <source>
        <dbReference type="PROSITE" id="PS51007"/>
    </source>
</evidence>
<keyword evidence="3 4" id="KW-0408">Iron</keyword>
<dbReference type="PROSITE" id="PS51007">
    <property type="entry name" value="CYTC"/>
    <property type="match status" value="2"/>
</dbReference>
<name>A0A5R8Y162_9BACT</name>
<dbReference type="GO" id="GO:0020037">
    <property type="term" value="F:heme binding"/>
    <property type="evidence" value="ECO:0007669"/>
    <property type="project" value="InterPro"/>
</dbReference>
<dbReference type="Pfam" id="PF13442">
    <property type="entry name" value="Cytochrome_CBB3"/>
    <property type="match status" value="2"/>
</dbReference>
<evidence type="ECO:0000256" key="4">
    <source>
        <dbReference type="PROSITE-ProRule" id="PRU00433"/>
    </source>
</evidence>
<dbReference type="EMBL" id="VANU01000003">
    <property type="protein sequence ID" value="TLP38599.1"/>
    <property type="molecule type" value="Genomic_DNA"/>
</dbReference>
<evidence type="ECO:0000256" key="2">
    <source>
        <dbReference type="ARBA" id="ARBA00022723"/>
    </source>
</evidence>
<dbReference type="PANTHER" id="PTHR35008">
    <property type="entry name" value="BLL4482 PROTEIN-RELATED"/>
    <property type="match status" value="1"/>
</dbReference>